<evidence type="ECO:0000313" key="2">
    <source>
        <dbReference type="Proteomes" id="UP001320706"/>
    </source>
</evidence>
<gene>
    <name evidence="1" type="ORF">M8818_004171</name>
</gene>
<name>A0ACC3SFK6_9PEZI</name>
<sequence length="409" mass="45278">MSNPSIPDLVNRISTLGSQLSESNADNEKARRSLLTAARNLCLRLETPIETLRRIVWSELPLLACLQIGNDIDLFSHLGRGTNSLSQLAETTHVDPALLSRILKHLAAVGAITETGADSYTPAPLTAAIAQEAMYRDIAQIAFQMHQVSYAQVPKHLRETGYQNPTDPTSCPFNAAFKTAKPYFVWSKDQPGLDEMLHNALEGYVSDYRRWFDEGGYPVRERLIAGFEERGGGGEEGVMLVDIGGGRGRDICAFREEFPDAPGRLVLQDMENVVAPVRDSLPKGVEGMGYDFYTTQPIKEELSDTGAHAYYLHSVMHNLPDTACRSILSNIVPAMRKGYSKLLIHDHVILDVGADFVATGLDFAMMTYFAGGERAESKWRRLLESEGLKISKIWVFEEGSEKLIEAELA</sequence>
<accession>A0ACC3SFK6</accession>
<evidence type="ECO:0000313" key="1">
    <source>
        <dbReference type="EMBL" id="KAK8207918.1"/>
    </source>
</evidence>
<comment type="caution">
    <text evidence="1">The sequence shown here is derived from an EMBL/GenBank/DDBJ whole genome shotgun (WGS) entry which is preliminary data.</text>
</comment>
<keyword evidence="2" id="KW-1185">Reference proteome</keyword>
<protein>
    <submittedName>
        <fullName evidence="1">Uncharacterized protein</fullName>
    </submittedName>
</protein>
<dbReference type="Proteomes" id="UP001320706">
    <property type="component" value="Unassembled WGS sequence"/>
</dbReference>
<dbReference type="EMBL" id="JAMKPW020000020">
    <property type="protein sequence ID" value="KAK8207918.1"/>
    <property type="molecule type" value="Genomic_DNA"/>
</dbReference>
<proteinExistence type="predicted"/>
<organism evidence="1 2">
    <name type="scientific">Zalaria obscura</name>
    <dbReference type="NCBI Taxonomy" id="2024903"/>
    <lineage>
        <taxon>Eukaryota</taxon>
        <taxon>Fungi</taxon>
        <taxon>Dikarya</taxon>
        <taxon>Ascomycota</taxon>
        <taxon>Pezizomycotina</taxon>
        <taxon>Dothideomycetes</taxon>
        <taxon>Dothideomycetidae</taxon>
        <taxon>Dothideales</taxon>
        <taxon>Zalariaceae</taxon>
        <taxon>Zalaria</taxon>
    </lineage>
</organism>
<reference evidence="1" key="1">
    <citation type="submission" date="2024-02" db="EMBL/GenBank/DDBJ databases">
        <title>Metagenome Assembled Genome of Zalaria obscura JY119.</title>
        <authorList>
            <person name="Vighnesh L."/>
            <person name="Jagadeeshwari U."/>
            <person name="Venkata Ramana C."/>
            <person name="Sasikala C."/>
        </authorList>
    </citation>
    <scope>NUCLEOTIDE SEQUENCE</scope>
    <source>
        <strain evidence="1">JY119</strain>
    </source>
</reference>